<keyword evidence="9 14" id="KW-0133">Cell shape</keyword>
<comment type="pathway">
    <text evidence="2 14">Cell wall biogenesis; peptidoglycan biosynthesis.</text>
</comment>
<dbReference type="InterPro" id="IPR036565">
    <property type="entry name" value="Mur-like_cat_sf"/>
</dbReference>
<sequence>MYQIDFKKPIHIHFMGIGGISMSGLAEILLQEGFTVSGSDIRSSDMTEKLSSMGAKILMGQVAENITDDIDLVVYTAAIHPENEEYKAAVSKGIPLMKRATLLGQMMHNYKNAVAVSGTHGKTTTTSMLSHILLAGDTDPTITVGGILDIIDGNIRVGHSNVFVTEACEYTNSFLEFFPKISVILNIEEDHMDFFHDIDEIRESFKKFAHRLPEDGLLVLNGEIDDISYIVDGLKAGYVTYGIDNDNFTYTAKNISYDSMGHGHFDLYKEGSFVDSLSLNVNGLHNINNALSAVAVADFLDLPMETVKAGLLTFSGAKRRFEYKGTCQGFTVIDDYAHHPTEISATLNACRNYPHEDLWCVFQPHTYTRTNAFLDDFAQALSKCDHVIITDIYAAREKDTGLVHAKDLAEKIKDFGTDVRYIKDFQEIEKFILKNCKKNDLLITMGAGNVDSIGNELVKK</sequence>
<evidence type="ECO:0000256" key="12">
    <source>
        <dbReference type="ARBA" id="ARBA00023316"/>
    </source>
</evidence>
<keyword evidence="11 14" id="KW-0131">Cell cycle</keyword>
<dbReference type="Pfam" id="PF08245">
    <property type="entry name" value="Mur_ligase_M"/>
    <property type="match status" value="1"/>
</dbReference>
<dbReference type="InterPro" id="IPR005758">
    <property type="entry name" value="UDP-N-AcMur_Ala_ligase_MurC"/>
</dbReference>
<dbReference type="GO" id="GO:0005737">
    <property type="term" value="C:cytoplasm"/>
    <property type="evidence" value="ECO:0007669"/>
    <property type="project" value="UniProtKB-SubCell"/>
</dbReference>
<dbReference type="Gene3D" id="3.40.50.720">
    <property type="entry name" value="NAD(P)-binding Rossmann-like Domain"/>
    <property type="match status" value="1"/>
</dbReference>
<reference evidence="18 19" key="1">
    <citation type="submission" date="2019-05" db="EMBL/GenBank/DDBJ databases">
        <title>Complete genome sequencing of Anaerostipes rhamnosivorans.</title>
        <authorList>
            <person name="Bui T.P.N."/>
            <person name="de Vos W.M."/>
        </authorList>
    </citation>
    <scope>NUCLEOTIDE SEQUENCE [LARGE SCALE GENOMIC DNA]</scope>
    <source>
        <strain evidence="18 19">1y2</strain>
    </source>
</reference>
<comment type="catalytic activity">
    <reaction evidence="13 14">
        <text>UDP-N-acetyl-alpha-D-muramate + L-alanine + ATP = UDP-N-acetyl-alpha-D-muramoyl-L-alanine + ADP + phosphate + H(+)</text>
        <dbReference type="Rhea" id="RHEA:23372"/>
        <dbReference type="ChEBI" id="CHEBI:15378"/>
        <dbReference type="ChEBI" id="CHEBI:30616"/>
        <dbReference type="ChEBI" id="CHEBI:43474"/>
        <dbReference type="ChEBI" id="CHEBI:57972"/>
        <dbReference type="ChEBI" id="CHEBI:70757"/>
        <dbReference type="ChEBI" id="CHEBI:83898"/>
        <dbReference type="ChEBI" id="CHEBI:456216"/>
        <dbReference type="EC" id="6.3.2.8"/>
    </reaction>
</comment>
<dbReference type="Gene3D" id="3.40.1190.10">
    <property type="entry name" value="Mur-like, catalytic domain"/>
    <property type="match status" value="1"/>
</dbReference>
<name>A0A4P8I7V3_9FIRM</name>
<dbReference type="InterPro" id="IPR050061">
    <property type="entry name" value="MurCDEF_pg_biosynth"/>
</dbReference>
<keyword evidence="19" id="KW-1185">Reference proteome</keyword>
<dbReference type="Gene3D" id="3.90.190.20">
    <property type="entry name" value="Mur ligase, C-terminal domain"/>
    <property type="match status" value="1"/>
</dbReference>
<evidence type="ECO:0000256" key="5">
    <source>
        <dbReference type="ARBA" id="ARBA00022598"/>
    </source>
</evidence>
<evidence type="ECO:0000256" key="8">
    <source>
        <dbReference type="ARBA" id="ARBA00022840"/>
    </source>
</evidence>
<accession>A0A4P8I7V3</accession>
<keyword evidence="5 14" id="KW-0436">Ligase</keyword>
<evidence type="ECO:0000259" key="15">
    <source>
        <dbReference type="Pfam" id="PF01225"/>
    </source>
</evidence>
<dbReference type="SUPFAM" id="SSF53244">
    <property type="entry name" value="MurD-like peptide ligases, peptide-binding domain"/>
    <property type="match status" value="1"/>
</dbReference>
<evidence type="ECO:0000256" key="3">
    <source>
        <dbReference type="ARBA" id="ARBA00012211"/>
    </source>
</evidence>
<dbReference type="OrthoDB" id="9804126at2"/>
<dbReference type="EC" id="6.3.2.8" evidence="3 14"/>
<dbReference type="NCBIfam" id="TIGR01082">
    <property type="entry name" value="murC"/>
    <property type="match status" value="1"/>
</dbReference>
<evidence type="ECO:0000256" key="11">
    <source>
        <dbReference type="ARBA" id="ARBA00023306"/>
    </source>
</evidence>
<dbReference type="KEGG" id="arf:AR1Y2_0068"/>
<comment type="similarity">
    <text evidence="14">Belongs to the MurCDEF family.</text>
</comment>
<keyword evidence="6 14" id="KW-0132">Cell division</keyword>
<organism evidence="18 19">
    <name type="scientific">Anaerostipes rhamnosivorans</name>
    <dbReference type="NCBI Taxonomy" id="1229621"/>
    <lineage>
        <taxon>Bacteria</taxon>
        <taxon>Bacillati</taxon>
        <taxon>Bacillota</taxon>
        <taxon>Clostridia</taxon>
        <taxon>Lachnospirales</taxon>
        <taxon>Lachnospiraceae</taxon>
        <taxon>Anaerostipes</taxon>
    </lineage>
</organism>
<feature type="domain" description="Mur ligase central" evidence="17">
    <location>
        <begin position="116"/>
        <end position="297"/>
    </location>
</feature>
<dbReference type="GO" id="GO:0009252">
    <property type="term" value="P:peptidoglycan biosynthetic process"/>
    <property type="evidence" value="ECO:0007669"/>
    <property type="project" value="UniProtKB-UniRule"/>
</dbReference>
<evidence type="ECO:0000256" key="13">
    <source>
        <dbReference type="ARBA" id="ARBA00047833"/>
    </source>
</evidence>
<evidence type="ECO:0000256" key="9">
    <source>
        <dbReference type="ARBA" id="ARBA00022960"/>
    </source>
</evidence>
<dbReference type="PANTHER" id="PTHR43445">
    <property type="entry name" value="UDP-N-ACETYLMURAMATE--L-ALANINE LIGASE-RELATED"/>
    <property type="match status" value="1"/>
</dbReference>
<evidence type="ECO:0000256" key="2">
    <source>
        <dbReference type="ARBA" id="ARBA00004752"/>
    </source>
</evidence>
<evidence type="ECO:0000256" key="7">
    <source>
        <dbReference type="ARBA" id="ARBA00022741"/>
    </source>
</evidence>
<gene>
    <name evidence="14" type="primary">murC</name>
    <name evidence="18" type="ORF">AR1Y2_0068</name>
</gene>
<dbReference type="InterPro" id="IPR000713">
    <property type="entry name" value="Mur_ligase_N"/>
</dbReference>
<dbReference type="GO" id="GO:0051301">
    <property type="term" value="P:cell division"/>
    <property type="evidence" value="ECO:0007669"/>
    <property type="project" value="UniProtKB-KW"/>
</dbReference>
<dbReference type="AlphaFoldDB" id="A0A4P8I7V3"/>
<evidence type="ECO:0000256" key="1">
    <source>
        <dbReference type="ARBA" id="ARBA00004496"/>
    </source>
</evidence>
<feature type="binding site" evidence="14">
    <location>
        <begin position="118"/>
        <end position="124"/>
    </location>
    <ligand>
        <name>ATP</name>
        <dbReference type="ChEBI" id="CHEBI:30616"/>
    </ligand>
</feature>
<comment type="function">
    <text evidence="14">Cell wall formation.</text>
</comment>
<dbReference type="RefSeq" id="WP_137327188.1">
    <property type="nucleotide sequence ID" value="NZ_CP040058.1"/>
</dbReference>
<dbReference type="HAMAP" id="MF_00046">
    <property type="entry name" value="MurC"/>
    <property type="match status" value="1"/>
</dbReference>
<evidence type="ECO:0000256" key="10">
    <source>
        <dbReference type="ARBA" id="ARBA00022984"/>
    </source>
</evidence>
<dbReference type="GO" id="GO:0008360">
    <property type="term" value="P:regulation of cell shape"/>
    <property type="evidence" value="ECO:0007669"/>
    <property type="project" value="UniProtKB-KW"/>
</dbReference>
<protein>
    <recommendedName>
        <fullName evidence="3 14">UDP-N-acetylmuramate--L-alanine ligase</fullName>
        <ecNumber evidence="3 14">6.3.2.8</ecNumber>
    </recommendedName>
    <alternativeName>
        <fullName evidence="14">UDP-N-acetylmuramoyl-L-alanine synthetase</fullName>
    </alternativeName>
</protein>
<evidence type="ECO:0000313" key="19">
    <source>
        <dbReference type="Proteomes" id="UP000298653"/>
    </source>
</evidence>
<dbReference type="Pfam" id="PF02875">
    <property type="entry name" value="Mur_ligase_C"/>
    <property type="match status" value="1"/>
</dbReference>
<dbReference type="GO" id="GO:0005524">
    <property type="term" value="F:ATP binding"/>
    <property type="evidence" value="ECO:0007669"/>
    <property type="project" value="UniProtKB-UniRule"/>
</dbReference>
<dbReference type="GO" id="GO:0071555">
    <property type="term" value="P:cell wall organization"/>
    <property type="evidence" value="ECO:0007669"/>
    <property type="project" value="UniProtKB-KW"/>
</dbReference>
<keyword evidence="4 14" id="KW-0963">Cytoplasm</keyword>
<dbReference type="SUPFAM" id="SSF51984">
    <property type="entry name" value="MurCD N-terminal domain"/>
    <property type="match status" value="1"/>
</dbReference>
<dbReference type="SUPFAM" id="SSF53623">
    <property type="entry name" value="MurD-like peptide ligases, catalytic domain"/>
    <property type="match status" value="1"/>
</dbReference>
<evidence type="ECO:0000256" key="6">
    <source>
        <dbReference type="ARBA" id="ARBA00022618"/>
    </source>
</evidence>
<dbReference type="PANTHER" id="PTHR43445:SF3">
    <property type="entry name" value="UDP-N-ACETYLMURAMATE--L-ALANINE LIGASE"/>
    <property type="match status" value="1"/>
</dbReference>
<keyword evidence="7 14" id="KW-0547">Nucleotide-binding</keyword>
<feature type="domain" description="Mur ligase N-terminal catalytic" evidence="15">
    <location>
        <begin position="11"/>
        <end position="110"/>
    </location>
</feature>
<proteinExistence type="inferred from homology"/>
<dbReference type="EMBL" id="CP040058">
    <property type="protein sequence ID" value="QCP33522.1"/>
    <property type="molecule type" value="Genomic_DNA"/>
</dbReference>
<comment type="subcellular location">
    <subcellularLocation>
        <location evidence="1 14">Cytoplasm</location>
    </subcellularLocation>
</comment>
<evidence type="ECO:0000313" key="18">
    <source>
        <dbReference type="EMBL" id="QCP33522.1"/>
    </source>
</evidence>
<keyword evidence="10 14" id="KW-0573">Peptidoglycan synthesis</keyword>
<evidence type="ECO:0000259" key="17">
    <source>
        <dbReference type="Pfam" id="PF08245"/>
    </source>
</evidence>
<keyword evidence="12 14" id="KW-0961">Cell wall biogenesis/degradation</keyword>
<dbReference type="Pfam" id="PF01225">
    <property type="entry name" value="Mur_ligase"/>
    <property type="match status" value="1"/>
</dbReference>
<dbReference type="InterPro" id="IPR004101">
    <property type="entry name" value="Mur_ligase_C"/>
</dbReference>
<dbReference type="InterPro" id="IPR036615">
    <property type="entry name" value="Mur_ligase_C_dom_sf"/>
</dbReference>
<evidence type="ECO:0000256" key="4">
    <source>
        <dbReference type="ARBA" id="ARBA00022490"/>
    </source>
</evidence>
<evidence type="ECO:0000256" key="14">
    <source>
        <dbReference type="HAMAP-Rule" id="MF_00046"/>
    </source>
</evidence>
<evidence type="ECO:0000259" key="16">
    <source>
        <dbReference type="Pfam" id="PF02875"/>
    </source>
</evidence>
<dbReference type="InterPro" id="IPR013221">
    <property type="entry name" value="Mur_ligase_cen"/>
</dbReference>
<dbReference type="GO" id="GO:0008763">
    <property type="term" value="F:UDP-N-acetylmuramate-L-alanine ligase activity"/>
    <property type="evidence" value="ECO:0007669"/>
    <property type="project" value="UniProtKB-UniRule"/>
</dbReference>
<keyword evidence="8 14" id="KW-0067">ATP-binding</keyword>
<dbReference type="UniPathway" id="UPA00219"/>
<dbReference type="Proteomes" id="UP000298653">
    <property type="component" value="Chromosome"/>
</dbReference>
<feature type="domain" description="Mur ligase C-terminal" evidence="16">
    <location>
        <begin position="319"/>
        <end position="448"/>
    </location>
</feature>